<dbReference type="Pfam" id="PF00850">
    <property type="entry name" value="Hist_deacetyl"/>
    <property type="match status" value="1"/>
</dbReference>
<dbReference type="EMBL" id="CDMY01000982">
    <property type="protein sequence ID" value="CEM38392.1"/>
    <property type="molecule type" value="Genomic_DNA"/>
</dbReference>
<evidence type="ECO:0000313" key="8">
    <source>
        <dbReference type="Proteomes" id="UP000041254"/>
    </source>
</evidence>
<evidence type="ECO:0000256" key="1">
    <source>
        <dbReference type="ARBA" id="ARBA00022723"/>
    </source>
</evidence>
<evidence type="ECO:0000256" key="2">
    <source>
        <dbReference type="ARBA" id="ARBA00022771"/>
    </source>
</evidence>
<dbReference type="Gene3D" id="3.40.800.20">
    <property type="entry name" value="Histone deacetylase domain"/>
    <property type="match status" value="1"/>
</dbReference>
<dbReference type="GO" id="GO:0004407">
    <property type="term" value="F:histone deacetylase activity"/>
    <property type="evidence" value="ECO:0007669"/>
    <property type="project" value="TreeGrafter"/>
</dbReference>
<proteinExistence type="predicted"/>
<evidence type="ECO:0000256" key="4">
    <source>
        <dbReference type="SAM" id="MobiDB-lite"/>
    </source>
</evidence>
<reference evidence="7 8" key="1">
    <citation type="submission" date="2014-11" db="EMBL/GenBank/DDBJ databases">
        <authorList>
            <person name="Zhu J."/>
            <person name="Qi W."/>
            <person name="Song R."/>
        </authorList>
    </citation>
    <scope>NUCLEOTIDE SEQUENCE [LARGE SCALE GENOMIC DNA]</scope>
</reference>
<feature type="domain" description="Histone deacetylase" evidence="5">
    <location>
        <begin position="503"/>
        <end position="573"/>
    </location>
</feature>
<feature type="region of interest" description="Disordered" evidence="4">
    <location>
        <begin position="441"/>
        <end position="460"/>
    </location>
</feature>
<dbReference type="Pfam" id="PF07496">
    <property type="entry name" value="zf-CW"/>
    <property type="match status" value="1"/>
</dbReference>
<dbReference type="STRING" id="1169540.A0A0G4H3W0"/>
<keyword evidence="2" id="KW-0863">Zinc-finger</keyword>
<evidence type="ECO:0008006" key="9">
    <source>
        <dbReference type="Google" id="ProtNLM"/>
    </source>
</evidence>
<evidence type="ECO:0000259" key="6">
    <source>
        <dbReference type="Pfam" id="PF07496"/>
    </source>
</evidence>
<dbReference type="PANTHER" id="PTHR10625">
    <property type="entry name" value="HISTONE DEACETYLASE HDAC1-RELATED"/>
    <property type="match status" value="1"/>
</dbReference>
<dbReference type="SUPFAM" id="SSF52768">
    <property type="entry name" value="Arginase/deacetylase"/>
    <property type="match status" value="1"/>
</dbReference>
<feature type="compositionally biased region" description="Acidic residues" evidence="4">
    <location>
        <begin position="286"/>
        <end position="297"/>
    </location>
</feature>
<evidence type="ECO:0000313" key="7">
    <source>
        <dbReference type="EMBL" id="CEM38392.1"/>
    </source>
</evidence>
<protein>
    <recommendedName>
        <fullName evidence="9">Histone deacetylase domain-containing protein</fullName>
    </recommendedName>
</protein>
<feature type="compositionally biased region" description="Basic and acidic residues" evidence="4">
    <location>
        <begin position="49"/>
        <end position="59"/>
    </location>
</feature>
<dbReference type="Proteomes" id="UP000041254">
    <property type="component" value="Unassembled WGS sequence"/>
</dbReference>
<dbReference type="InParanoid" id="A0A0G4H3W0"/>
<dbReference type="InterPro" id="IPR023696">
    <property type="entry name" value="Ureohydrolase_dom_sf"/>
</dbReference>
<dbReference type="InterPro" id="IPR011124">
    <property type="entry name" value="Znf_CW"/>
</dbReference>
<feature type="region of interest" description="Disordered" evidence="4">
    <location>
        <begin position="277"/>
        <end position="335"/>
    </location>
</feature>
<feature type="compositionally biased region" description="Basic and acidic residues" evidence="4">
    <location>
        <begin position="127"/>
        <end position="147"/>
    </location>
</feature>
<dbReference type="GO" id="GO:0040029">
    <property type="term" value="P:epigenetic regulation of gene expression"/>
    <property type="evidence" value="ECO:0007669"/>
    <property type="project" value="TreeGrafter"/>
</dbReference>
<feature type="compositionally biased region" description="Basic residues" evidence="4">
    <location>
        <begin position="445"/>
        <end position="460"/>
    </location>
</feature>
<gene>
    <name evidence="7" type="ORF">Vbra_6558</name>
</gene>
<evidence type="ECO:0000256" key="3">
    <source>
        <dbReference type="ARBA" id="ARBA00022833"/>
    </source>
</evidence>
<feature type="domain" description="CW-type" evidence="6">
    <location>
        <begin position="387"/>
        <end position="424"/>
    </location>
</feature>
<feature type="compositionally biased region" description="Low complexity" evidence="4">
    <location>
        <begin position="304"/>
        <end position="317"/>
    </location>
</feature>
<sequence length="577" mass="63443">MRENLLALIEGNISRLSTVAETEQLSQMLGREGARVQRLNDRVQNWVDTLERGVDREPTGGEGQGEGGTHPPAPPRPAEKGEHRAAAEVGTEGEGDRGEGRDTGTEQPGAAPSPPAAVAEVTQSGTGEERRPPTTRGRRGDRVSTSLDRFRAARDGFGEAREALGAEGIHIRPGTPSDHPSNQPSLDNRCVHFVRGEDVAQRLQTLNGLGPRRGFWADLDSIRTRPDDRLVTAAELAARITQVGEASQHDLDHYLSGAIVIFEAESQEAVRAMAGAKREAQRVNEPDDPMVIEDNDDAPPGFPSSPLTSLTTPVTSGAKDAPEPRPRPRRHVLQQQQPEGVAWVAWGWVPARASARDGQGDKEGKKSRLNREMEGTAGFQRGPTVNKWRKLPSYMYFVSKYKNKQFYCENNPNPSYNSCDVEEEGDEDEIPIHVAPMPKAETKVKKPITKKPKSKRKKRQLRLTDHIEASSCAVPIVLSVCWWQVTEPSISSASLVLAIDVPCYINDIVLAILELLKYHARVMYVDMDIHHGDGVEEAFLTTPRVMTVSFHKYDGEFFPGTGNLNDVGAQEGAQPKR</sequence>
<feature type="compositionally biased region" description="Basic and acidic residues" evidence="4">
    <location>
        <begin position="77"/>
        <end position="86"/>
    </location>
</feature>
<dbReference type="GO" id="GO:0008270">
    <property type="term" value="F:zinc ion binding"/>
    <property type="evidence" value="ECO:0007669"/>
    <property type="project" value="UniProtKB-KW"/>
</dbReference>
<feature type="compositionally biased region" description="Basic and acidic residues" evidence="4">
    <location>
        <begin position="94"/>
        <end position="104"/>
    </location>
</feature>
<dbReference type="OrthoDB" id="757982at2759"/>
<dbReference type="PANTHER" id="PTHR10625:SF10">
    <property type="entry name" value="HISTONE DEACETYLASE HDAC1"/>
    <property type="match status" value="1"/>
</dbReference>
<dbReference type="AlphaFoldDB" id="A0A0G4H3W0"/>
<dbReference type="InterPro" id="IPR023801">
    <property type="entry name" value="His_deacetylse_dom"/>
</dbReference>
<dbReference type="VEuPathDB" id="CryptoDB:Vbra_6558"/>
<keyword evidence="8" id="KW-1185">Reference proteome</keyword>
<dbReference type="InterPro" id="IPR037138">
    <property type="entry name" value="His_deacetylse_dom_sf"/>
</dbReference>
<evidence type="ECO:0000259" key="5">
    <source>
        <dbReference type="Pfam" id="PF00850"/>
    </source>
</evidence>
<keyword evidence="1" id="KW-0479">Metal-binding</keyword>
<keyword evidence="3" id="KW-0862">Zinc</keyword>
<feature type="region of interest" description="Disordered" evidence="4">
    <location>
        <begin position="47"/>
        <end position="147"/>
    </location>
</feature>
<dbReference type="Gene3D" id="3.30.40.100">
    <property type="match status" value="1"/>
</dbReference>
<name>A0A0G4H3W0_VITBC</name>
<organism evidence="7 8">
    <name type="scientific">Vitrella brassicaformis (strain CCMP3155)</name>
    <dbReference type="NCBI Taxonomy" id="1169540"/>
    <lineage>
        <taxon>Eukaryota</taxon>
        <taxon>Sar</taxon>
        <taxon>Alveolata</taxon>
        <taxon>Colpodellida</taxon>
        <taxon>Vitrellaceae</taxon>
        <taxon>Vitrella</taxon>
    </lineage>
</organism>
<accession>A0A0G4H3W0</accession>